<evidence type="ECO:0000313" key="5">
    <source>
        <dbReference type="Proteomes" id="UP000018780"/>
    </source>
</evidence>
<dbReference type="InterPro" id="IPR050557">
    <property type="entry name" value="RTX_toxin/Mannuronan_C5-epim"/>
</dbReference>
<dbReference type="PROSITE" id="PS00330">
    <property type="entry name" value="HEMOLYSIN_CALCIUM"/>
    <property type="match status" value="2"/>
</dbReference>
<dbReference type="Proteomes" id="UP000018780">
    <property type="component" value="Chromosome"/>
</dbReference>
<name>V9VZG8_9RHOB</name>
<dbReference type="InterPro" id="IPR011049">
    <property type="entry name" value="Serralysin-like_metalloprot_C"/>
</dbReference>
<dbReference type="KEGG" id="lmd:METH_16145"/>
<evidence type="ECO:0000256" key="2">
    <source>
        <dbReference type="ARBA" id="ARBA00022525"/>
    </source>
</evidence>
<dbReference type="Pfam" id="PF00353">
    <property type="entry name" value="HemolysinCabind"/>
    <property type="match status" value="3"/>
</dbReference>
<evidence type="ECO:0008006" key="6">
    <source>
        <dbReference type="Google" id="ProtNLM"/>
    </source>
</evidence>
<gene>
    <name evidence="4" type="ORF">METH_16145</name>
</gene>
<dbReference type="SUPFAM" id="SSF51120">
    <property type="entry name" value="beta-Roll"/>
    <property type="match status" value="2"/>
</dbReference>
<dbReference type="PANTHER" id="PTHR38340">
    <property type="entry name" value="S-LAYER PROTEIN"/>
    <property type="match status" value="1"/>
</dbReference>
<dbReference type="STRING" id="999552.METH_16145"/>
<feature type="region of interest" description="Disordered" evidence="3">
    <location>
        <begin position="426"/>
        <end position="445"/>
    </location>
</feature>
<evidence type="ECO:0000313" key="4">
    <source>
        <dbReference type="EMBL" id="AHD03189.1"/>
    </source>
</evidence>
<dbReference type="GO" id="GO:0005615">
    <property type="term" value="C:extracellular space"/>
    <property type="evidence" value="ECO:0007669"/>
    <property type="project" value="InterPro"/>
</dbReference>
<dbReference type="GO" id="GO:0005509">
    <property type="term" value="F:calcium ion binding"/>
    <property type="evidence" value="ECO:0007669"/>
    <property type="project" value="InterPro"/>
</dbReference>
<dbReference type="AlphaFoldDB" id="V9VZG8"/>
<organism evidence="4 5">
    <name type="scientific">Leisingera methylohalidivorans DSM 14336</name>
    <dbReference type="NCBI Taxonomy" id="999552"/>
    <lineage>
        <taxon>Bacteria</taxon>
        <taxon>Pseudomonadati</taxon>
        <taxon>Pseudomonadota</taxon>
        <taxon>Alphaproteobacteria</taxon>
        <taxon>Rhodobacterales</taxon>
        <taxon>Roseobacteraceae</taxon>
        <taxon>Leisingera</taxon>
    </lineage>
</organism>
<keyword evidence="5" id="KW-1185">Reference proteome</keyword>
<keyword evidence="2" id="KW-0964">Secreted</keyword>
<evidence type="ECO:0000256" key="1">
    <source>
        <dbReference type="ARBA" id="ARBA00004613"/>
    </source>
</evidence>
<accession>V9VZG8</accession>
<dbReference type="PATRIC" id="fig|999552.6.peg.3223"/>
<dbReference type="InterPro" id="IPR001343">
    <property type="entry name" value="Hemolysn_Ca-bd"/>
</dbReference>
<dbReference type="PRINTS" id="PR00313">
    <property type="entry name" value="CABNDNGRPT"/>
</dbReference>
<dbReference type="EMBL" id="CP006773">
    <property type="protein sequence ID" value="AHD03189.1"/>
    <property type="molecule type" value="Genomic_DNA"/>
</dbReference>
<protein>
    <recommendedName>
        <fullName evidence="6">Calcium-binding protein</fullName>
    </recommendedName>
</protein>
<feature type="compositionally biased region" description="Basic and acidic residues" evidence="3">
    <location>
        <begin position="431"/>
        <end position="440"/>
    </location>
</feature>
<sequence>MPFAIVLEPRAHHWLTLAAALQIDRHGHYGRSPRASGPSPPQPQAAGQDEQAPSFQVVTGHYQSCCAPGRLNHPEASHIIHFQLPRGIPSCHPAPRVNSNINGCDMVRLKGTSDSESIFGTDGRDFIRGLGGRDVLQANGGADTITGFGQIYGNEGRDRYYAFATSSADVNSANGSFLFLGDGNDTAVIHRHDGDATFNGGDLAFGMAVDMGAGSDRLILAGDVGTGTAHARLGAGRDTAFLMSTYANVWVNDTRSGTLGVGDGKRDTIHIDGHVDLISPHTTTVKLFDFGLEDKIVLHGIDLTYDDMLLRSTFVDTSERTVEISLENGSVIRVSKLFSGHLNEDQLKIKAQPLQIEDRVVIGHEGHRSQVLLGSSADETFRQPGSAVYMGAGDDRGIGGRSAEAMFGERGDDRLAGKGGRDFLDGGLGNDRLEGGRGRDTITTGAGIDTVRGGDGNDKINVGNGSGVIFGGRGDDVFDFYGHSLGEIGDTTGQNGGGLTVTGGAGRDVFHFGEPDEFGADPSGLVTISDFHVGRDLIDLSDYLRDQYANSGDAEARIMANLANGSQTLGGTQVEGVRVRTEDVTIFLIGITAEELSSSDFLF</sequence>
<dbReference type="HOGENOM" id="CLU_452557_0_0_5"/>
<feature type="region of interest" description="Disordered" evidence="3">
    <location>
        <begin position="28"/>
        <end position="54"/>
    </location>
</feature>
<dbReference type="Gene3D" id="2.150.10.10">
    <property type="entry name" value="Serralysin-like metalloprotease, C-terminal"/>
    <property type="match status" value="2"/>
</dbReference>
<proteinExistence type="predicted"/>
<reference evidence="4 5" key="1">
    <citation type="submission" date="2013-09" db="EMBL/GenBank/DDBJ databases">
        <authorList>
            <consortium name="DOE Joint Genome Institute"/>
            <person name="Klenk H.-P."/>
            <person name="Huntemann M."/>
            <person name="Han J."/>
            <person name="Chen A."/>
            <person name="Kyrpides N."/>
            <person name="Mavromatis K."/>
            <person name="Markowitz V."/>
            <person name="Palaniappan K."/>
            <person name="Ivanova N."/>
            <person name="Schaumberg A."/>
            <person name="Pati A."/>
            <person name="Liolios K."/>
            <person name="Nordberg H.P."/>
            <person name="Cantor M.N."/>
            <person name="Hua S.X."/>
            <person name="Woyke T."/>
        </authorList>
    </citation>
    <scope>NUCLEOTIDE SEQUENCE [LARGE SCALE GENOMIC DNA]</scope>
    <source>
        <strain evidence="4 5">DSM 14336</strain>
    </source>
</reference>
<comment type="subcellular location">
    <subcellularLocation>
        <location evidence="1">Secreted</location>
    </subcellularLocation>
</comment>
<dbReference type="PANTHER" id="PTHR38340:SF1">
    <property type="entry name" value="S-LAYER PROTEIN"/>
    <property type="match status" value="1"/>
</dbReference>
<dbReference type="InterPro" id="IPR018511">
    <property type="entry name" value="Hemolysin-typ_Ca-bd_CS"/>
</dbReference>
<evidence type="ECO:0000256" key="3">
    <source>
        <dbReference type="SAM" id="MobiDB-lite"/>
    </source>
</evidence>